<dbReference type="InterPro" id="IPR012337">
    <property type="entry name" value="RNaseH-like_sf"/>
</dbReference>
<dbReference type="PANTHER" id="PTHR37984:SF15">
    <property type="entry name" value="INTEGRASE CATALYTIC DOMAIN-CONTAINING PROTEIN"/>
    <property type="match status" value="1"/>
</dbReference>
<dbReference type="Gene3D" id="3.30.420.10">
    <property type="entry name" value="Ribonuclease H-like superfamily/Ribonuclease H"/>
    <property type="match status" value="1"/>
</dbReference>
<dbReference type="InterPro" id="IPR050951">
    <property type="entry name" value="Retrovirus_Pol_polyprotein"/>
</dbReference>
<dbReference type="InterPro" id="IPR036397">
    <property type="entry name" value="RNaseH_sf"/>
</dbReference>
<dbReference type="AlphaFoldDB" id="A0A8X6R3H1"/>
<protein>
    <submittedName>
        <fullName evidence="2">Retrovirus-related Pol polyprotein from transposon 412</fullName>
    </submittedName>
</protein>
<evidence type="ECO:0000259" key="1">
    <source>
        <dbReference type="PROSITE" id="PS50994"/>
    </source>
</evidence>
<keyword evidence="3" id="KW-1185">Reference proteome</keyword>
<name>A0A8X6R3H1_TRICX</name>
<dbReference type="PANTHER" id="PTHR37984">
    <property type="entry name" value="PROTEIN CBG26694"/>
    <property type="match status" value="1"/>
</dbReference>
<dbReference type="GO" id="GO:0003676">
    <property type="term" value="F:nucleic acid binding"/>
    <property type="evidence" value="ECO:0007669"/>
    <property type="project" value="InterPro"/>
</dbReference>
<dbReference type="Proteomes" id="UP000887159">
    <property type="component" value="Unassembled WGS sequence"/>
</dbReference>
<feature type="domain" description="Integrase catalytic" evidence="1">
    <location>
        <begin position="21"/>
        <end position="105"/>
    </location>
</feature>
<dbReference type="SUPFAM" id="SSF53098">
    <property type="entry name" value="Ribonuclease H-like"/>
    <property type="match status" value="1"/>
</dbReference>
<dbReference type="EMBL" id="BMAU01021035">
    <property type="protein sequence ID" value="GFX87455.1"/>
    <property type="molecule type" value="Genomic_DNA"/>
</dbReference>
<evidence type="ECO:0000313" key="2">
    <source>
        <dbReference type="EMBL" id="GFX87455.1"/>
    </source>
</evidence>
<dbReference type="PROSITE" id="PS50994">
    <property type="entry name" value="INTEGRASE"/>
    <property type="match status" value="1"/>
</dbReference>
<gene>
    <name evidence="2" type="primary">X975_16630</name>
    <name evidence="2" type="ORF">TNCV_1329901</name>
</gene>
<dbReference type="Pfam" id="PF00665">
    <property type="entry name" value="rve"/>
    <property type="match status" value="1"/>
</dbReference>
<accession>A0A8X6R3H1</accession>
<sequence length="105" mass="11759">MPVQLGRGPKIRSRGKLHRYNVGAPFERIAFDILGPLPSTASGNKYLLVVMDYFTKWPEVYPIPDQEAPTVAEAVVQHWISRYGVPLQLHSDQGRNFVSAVLKGL</sequence>
<dbReference type="InterPro" id="IPR001584">
    <property type="entry name" value="Integrase_cat-core"/>
</dbReference>
<dbReference type="GO" id="GO:0015074">
    <property type="term" value="P:DNA integration"/>
    <property type="evidence" value="ECO:0007669"/>
    <property type="project" value="InterPro"/>
</dbReference>
<comment type="caution">
    <text evidence="2">The sequence shown here is derived from an EMBL/GenBank/DDBJ whole genome shotgun (WGS) entry which is preliminary data.</text>
</comment>
<proteinExistence type="predicted"/>
<organism evidence="2 3">
    <name type="scientific">Trichonephila clavipes</name>
    <name type="common">Golden silk orbweaver</name>
    <name type="synonym">Nephila clavipes</name>
    <dbReference type="NCBI Taxonomy" id="2585209"/>
    <lineage>
        <taxon>Eukaryota</taxon>
        <taxon>Metazoa</taxon>
        <taxon>Ecdysozoa</taxon>
        <taxon>Arthropoda</taxon>
        <taxon>Chelicerata</taxon>
        <taxon>Arachnida</taxon>
        <taxon>Araneae</taxon>
        <taxon>Araneomorphae</taxon>
        <taxon>Entelegynae</taxon>
        <taxon>Araneoidea</taxon>
        <taxon>Nephilidae</taxon>
        <taxon>Trichonephila</taxon>
    </lineage>
</organism>
<evidence type="ECO:0000313" key="3">
    <source>
        <dbReference type="Proteomes" id="UP000887159"/>
    </source>
</evidence>
<reference evidence="2" key="1">
    <citation type="submission" date="2020-08" db="EMBL/GenBank/DDBJ databases">
        <title>Multicomponent nature underlies the extraordinary mechanical properties of spider dragline silk.</title>
        <authorList>
            <person name="Kono N."/>
            <person name="Nakamura H."/>
            <person name="Mori M."/>
            <person name="Yoshida Y."/>
            <person name="Ohtoshi R."/>
            <person name="Malay A.D."/>
            <person name="Moran D.A.P."/>
            <person name="Tomita M."/>
            <person name="Numata K."/>
            <person name="Arakawa K."/>
        </authorList>
    </citation>
    <scope>NUCLEOTIDE SEQUENCE</scope>
</reference>